<evidence type="ECO:0000256" key="7">
    <source>
        <dbReference type="PROSITE-ProRule" id="PRU00221"/>
    </source>
</evidence>
<evidence type="ECO:0000256" key="6">
    <source>
        <dbReference type="ARBA" id="ARBA00023054"/>
    </source>
</evidence>
<evidence type="ECO:0000256" key="4">
    <source>
        <dbReference type="ARBA" id="ARBA00022574"/>
    </source>
</evidence>
<dbReference type="GO" id="GO:0000932">
    <property type="term" value="C:P-body"/>
    <property type="evidence" value="ECO:0007669"/>
    <property type="project" value="UniProtKB-SubCell"/>
</dbReference>
<dbReference type="InterPro" id="IPR044938">
    <property type="entry name" value="EDC4_C_sf"/>
</dbReference>
<dbReference type="FunFam" id="2.130.10.10:FF:001414">
    <property type="entry name" value="Enhancer of mRNA-decapping protein 4 homolog"/>
    <property type="match status" value="1"/>
</dbReference>
<feature type="compositionally biased region" description="Polar residues" evidence="9">
    <location>
        <begin position="504"/>
        <end position="515"/>
    </location>
</feature>
<proteinExistence type="inferred from homology"/>
<dbReference type="FunFam" id="1.10.220.100:FF:000001">
    <property type="entry name" value="Enhancer of mRNA-decapping protein 4"/>
    <property type="match status" value="1"/>
</dbReference>
<keyword evidence="6 8" id="KW-0175">Coiled coil</keyword>
<evidence type="ECO:0000256" key="1">
    <source>
        <dbReference type="ARBA" id="ARBA00004201"/>
    </source>
</evidence>
<keyword evidence="5" id="KW-0677">Repeat</keyword>
<dbReference type="FunCoup" id="A0A067RFF2">
    <property type="interactions" value="1402"/>
</dbReference>
<reference evidence="12 13" key="1">
    <citation type="journal article" date="2014" name="Nat. Commun.">
        <title>Molecular traces of alternative social organization in a termite genome.</title>
        <authorList>
            <person name="Terrapon N."/>
            <person name="Li C."/>
            <person name="Robertson H.M."/>
            <person name="Ji L."/>
            <person name="Meng X."/>
            <person name="Booth W."/>
            <person name="Chen Z."/>
            <person name="Childers C.P."/>
            <person name="Glastad K.M."/>
            <person name="Gokhale K."/>
            <person name="Gowin J."/>
            <person name="Gronenberg W."/>
            <person name="Hermansen R.A."/>
            <person name="Hu H."/>
            <person name="Hunt B.G."/>
            <person name="Huylmans A.K."/>
            <person name="Khalil S.M."/>
            <person name="Mitchell R.D."/>
            <person name="Munoz-Torres M.C."/>
            <person name="Mustard J.A."/>
            <person name="Pan H."/>
            <person name="Reese J.T."/>
            <person name="Scharf M.E."/>
            <person name="Sun F."/>
            <person name="Vogel H."/>
            <person name="Xiao J."/>
            <person name="Yang W."/>
            <person name="Yang Z."/>
            <person name="Yang Z."/>
            <person name="Zhou J."/>
            <person name="Zhu J."/>
            <person name="Brent C.S."/>
            <person name="Elsik C.G."/>
            <person name="Goodisman M.A."/>
            <person name="Liberles D.A."/>
            <person name="Roe R.M."/>
            <person name="Vargo E.L."/>
            <person name="Vilcinskas A."/>
            <person name="Wang J."/>
            <person name="Bornberg-Bauer E."/>
            <person name="Korb J."/>
            <person name="Zhang G."/>
            <person name="Liebig J."/>
        </authorList>
    </citation>
    <scope>NUCLEOTIDE SEQUENCE [LARGE SCALE GENOMIC DNA]</scope>
    <source>
        <tissue evidence="12">Whole organism</tissue>
    </source>
</reference>
<dbReference type="Gene3D" id="2.130.10.10">
    <property type="entry name" value="YVTN repeat-like/Quinoprotein amine dehydrogenase"/>
    <property type="match status" value="1"/>
</dbReference>
<evidence type="ECO:0000256" key="2">
    <source>
        <dbReference type="ARBA" id="ARBA00009639"/>
    </source>
</evidence>
<dbReference type="InterPro" id="IPR036322">
    <property type="entry name" value="WD40_repeat_dom_sf"/>
</dbReference>
<keyword evidence="13" id="KW-1185">Reference proteome</keyword>
<dbReference type="InParanoid" id="A0A067RFF2"/>
<evidence type="ECO:0000256" key="3">
    <source>
        <dbReference type="ARBA" id="ARBA00022490"/>
    </source>
</evidence>
<dbReference type="PANTHER" id="PTHR15598:SF5">
    <property type="entry name" value="ENHANCER OF MRNA-DECAPPING PROTEIN 4"/>
    <property type="match status" value="1"/>
</dbReference>
<dbReference type="PROSITE" id="PS50082">
    <property type="entry name" value="WD_REPEATS_2"/>
    <property type="match status" value="1"/>
</dbReference>
<feature type="compositionally biased region" description="Low complexity" evidence="9">
    <location>
        <begin position="516"/>
        <end position="525"/>
    </location>
</feature>
<dbReference type="OrthoDB" id="21128at2759"/>
<feature type="domain" description="Enhancer of mRNA-decapping protein 4 C-terminal" evidence="11">
    <location>
        <begin position="1081"/>
        <end position="1201"/>
    </location>
</feature>
<feature type="repeat" description="WD" evidence="7">
    <location>
        <begin position="231"/>
        <end position="264"/>
    </location>
</feature>
<dbReference type="Pfam" id="PF21289">
    <property type="entry name" value="EDC4_C"/>
    <property type="match status" value="1"/>
</dbReference>
<evidence type="ECO:0000313" key="13">
    <source>
        <dbReference type="Proteomes" id="UP000027135"/>
    </source>
</evidence>
<dbReference type="InterPro" id="IPR001680">
    <property type="entry name" value="WD40_rpt"/>
</dbReference>
<feature type="region of interest" description="Disordered" evidence="9">
    <location>
        <begin position="500"/>
        <end position="559"/>
    </location>
</feature>
<dbReference type="PANTHER" id="PTHR15598">
    <property type="entry name" value="ENHANCER OF MRNA-DECAPPING PROTEIN 4"/>
    <property type="match status" value="1"/>
</dbReference>
<evidence type="ECO:0000259" key="10">
    <source>
        <dbReference type="Pfam" id="PF16529"/>
    </source>
</evidence>
<keyword evidence="3" id="KW-0963">Cytoplasm</keyword>
<dbReference type="EMBL" id="KK852498">
    <property type="protein sequence ID" value="KDR22591.1"/>
    <property type="molecule type" value="Genomic_DNA"/>
</dbReference>
<dbReference type="eggNOG" id="KOG1916">
    <property type="taxonomic scope" value="Eukaryota"/>
</dbReference>
<protein>
    <submittedName>
        <fullName evidence="12">Enhancer of mRNA-decapping protein 4</fullName>
    </submittedName>
</protein>
<feature type="coiled-coil region" evidence="8">
    <location>
        <begin position="760"/>
        <end position="837"/>
    </location>
</feature>
<dbReference type="STRING" id="136037.A0A067RFF2"/>
<dbReference type="InterPro" id="IPR032401">
    <property type="entry name" value="EDC4_WD40"/>
</dbReference>
<dbReference type="Pfam" id="PF16529">
    <property type="entry name" value="Ge1_WD40"/>
    <property type="match status" value="1"/>
</dbReference>
<keyword evidence="4 7" id="KW-0853">WD repeat</keyword>
<sequence length="1215" mass="134687">MEPHAESSKLLPIPQTVRFTGTDESNSSEVFCEKVTIVPSSGLHETGSSKVKLKNVVDFSWELRFYTGQLLAVHVGGKYIAYGLKAVGTNNGVIRVVNRESSERSLLKGIEGMVQDIAFAHIPNQVVLACVDEYGNLLVHQIEETKDKMVCTLLLHVEQNNDRTTSSNHRVIWCPYIPEEENSDVTYDDVAKLLVLTHGAKAEMWNVGMVTAKHGVGPLQPETVEEGYLEIMEHTAPIIDAAFAPDGTALATASLDGNVKFFQVYMHNDNKPRCLHQWQPHDGKPLSSLFFLDNHKMYNPEVQFWKFAITGAENNSELKIWSCESWTCLQTIRFTPEVGKQDIVLKAGLDLGAGYLLLSDINYKLLYVLQLHKDPSETSAYVCSVSEFRLPYPILSFGIVDAGLRKFKSSSLEDLCNEDGDDEAQQFVQAVVVRMYLVQPKSLQECHIAFQPPATLGEVGQKLSTLSHDSLLFRDGFSDLSTNGLSTSVAELEAVAPDLPANHMSDTQQPANINSQQQQQQEQQQLNLMTPDAFSSPAKKDSPTDIRSPQISHHVDTSQHVTRILEGSISGSPTVIGVIASSPLDDVLALTGGQAKVVPVVDQPLATSELQEVSAFQREGFASGGSSPSREVQEILSLKGSERHSHGYYSDKVVAEVVESEIESQAAPTAAENLQFDALVKGKDVTNVKPSRPETDGWPQIPITLVNQFGKSVSSEEKQTKRNAPIHLDGIGESGDGLHHKLSEANQKLENTVTTLDHKINSIVEIMQQHQLEIKKLLEEVSTIRQAVSRDHASPSLSPRMEAIIMSQLDKALVKHQQQHMALLEELLLQREDKERKRQEALMCAISQAVGNLVTAKLEDIVTAEIKNSIIPALVSTMEPLKHQLHIEMTQKLTSTDHLLKENITKLVHSKSVMEVLGNSVVTALQPAVQHVYKEVFTSLVMPSFEKSCQSMFQQINESFSKGTKEYIQALEGYIDKQRRQQEKGRDIVGQIQVLSDSFRTNHDHLTSAIQEEVRAQVKKGLTSIQDSLNKTVCEAVRENITKGFRGQQDVIQNSVITAVRSRAVTPAPHIVDCHVQQLQIEQLIGQGQINAAFQQALSASDLSLVVFICEKVNPQQVFNQTPCPLQQPVLLSLIQQLSADMSNHTELKHKYLEEAVMNLDATNVLTKEHMPGVLTNLQRQLTAYILNNPNNKITRSMRMLSMATQSLLNVPCTK</sequence>
<evidence type="ECO:0000256" key="9">
    <source>
        <dbReference type="SAM" id="MobiDB-lite"/>
    </source>
</evidence>
<organism evidence="12 13">
    <name type="scientific">Zootermopsis nevadensis</name>
    <name type="common">Dampwood termite</name>
    <dbReference type="NCBI Taxonomy" id="136037"/>
    <lineage>
        <taxon>Eukaryota</taxon>
        <taxon>Metazoa</taxon>
        <taxon>Ecdysozoa</taxon>
        <taxon>Arthropoda</taxon>
        <taxon>Hexapoda</taxon>
        <taxon>Insecta</taxon>
        <taxon>Pterygota</taxon>
        <taxon>Neoptera</taxon>
        <taxon>Polyneoptera</taxon>
        <taxon>Dictyoptera</taxon>
        <taxon>Blattodea</taxon>
        <taxon>Blattoidea</taxon>
        <taxon>Termitoidae</taxon>
        <taxon>Termopsidae</taxon>
        <taxon>Zootermopsis</taxon>
    </lineage>
</organism>
<name>A0A067RFF2_ZOONE</name>
<dbReference type="AlphaFoldDB" id="A0A067RFF2"/>
<gene>
    <name evidence="12" type="ORF">L798_12721</name>
</gene>
<evidence type="ECO:0000313" key="12">
    <source>
        <dbReference type="EMBL" id="KDR22591.1"/>
    </source>
</evidence>
<dbReference type="GO" id="GO:0031087">
    <property type="term" value="P:deadenylation-independent decapping of nuclear-transcribed mRNA"/>
    <property type="evidence" value="ECO:0007669"/>
    <property type="project" value="InterPro"/>
</dbReference>
<dbReference type="Gene3D" id="6.10.140.270">
    <property type="match status" value="1"/>
</dbReference>
<dbReference type="InterPro" id="IPR045152">
    <property type="entry name" value="EDC4-like"/>
</dbReference>
<dbReference type="OMA" id="TREHMGT"/>
<dbReference type="SUPFAM" id="SSF50978">
    <property type="entry name" value="WD40 repeat-like"/>
    <property type="match status" value="1"/>
</dbReference>
<dbReference type="Gene3D" id="1.10.220.100">
    <property type="entry name" value="conserved c-terminal region of ge- 1"/>
    <property type="match status" value="1"/>
</dbReference>
<accession>A0A067RFF2</accession>
<dbReference type="InterPro" id="IPR049404">
    <property type="entry name" value="EDC4_C"/>
</dbReference>
<evidence type="ECO:0000256" key="8">
    <source>
        <dbReference type="SAM" id="Coils"/>
    </source>
</evidence>
<evidence type="ECO:0000259" key="11">
    <source>
        <dbReference type="Pfam" id="PF21289"/>
    </source>
</evidence>
<dbReference type="InterPro" id="IPR015943">
    <property type="entry name" value="WD40/YVTN_repeat-like_dom_sf"/>
</dbReference>
<comment type="subcellular location">
    <subcellularLocation>
        <location evidence="1">Cytoplasm</location>
        <location evidence="1">P-body</location>
    </subcellularLocation>
</comment>
<comment type="similarity">
    <text evidence="2">Belongs to the WD repeat EDC4 family.</text>
</comment>
<dbReference type="SMART" id="SM00320">
    <property type="entry name" value="WD40"/>
    <property type="match status" value="2"/>
</dbReference>
<feature type="domain" description="Enhancer of mRNA-decapping protein 4 WD40 repeat region" evidence="10">
    <location>
        <begin position="47"/>
        <end position="374"/>
    </location>
</feature>
<evidence type="ECO:0000256" key="5">
    <source>
        <dbReference type="ARBA" id="ARBA00022737"/>
    </source>
</evidence>
<dbReference type="Proteomes" id="UP000027135">
    <property type="component" value="Unassembled WGS sequence"/>
</dbReference>